<dbReference type="EMBL" id="MU003861">
    <property type="protein sequence ID" value="KAF2716818.1"/>
    <property type="molecule type" value="Genomic_DNA"/>
</dbReference>
<evidence type="ECO:0000313" key="3">
    <source>
        <dbReference type="EMBL" id="KAF2716818.1"/>
    </source>
</evidence>
<dbReference type="AlphaFoldDB" id="A0A9P4UKI2"/>
<dbReference type="Proteomes" id="UP000799441">
    <property type="component" value="Unassembled WGS sequence"/>
</dbReference>
<proteinExistence type="predicted"/>
<feature type="domain" description="SWIM-type" evidence="2">
    <location>
        <begin position="155"/>
        <end position="227"/>
    </location>
</feature>
<reference evidence="3" key="1">
    <citation type="journal article" date="2020" name="Stud. Mycol.">
        <title>101 Dothideomycetes genomes: a test case for predicting lifestyles and emergence of pathogens.</title>
        <authorList>
            <person name="Haridas S."/>
            <person name="Albert R."/>
            <person name="Binder M."/>
            <person name="Bloem J."/>
            <person name="Labutti K."/>
            <person name="Salamov A."/>
            <person name="Andreopoulos B."/>
            <person name="Baker S."/>
            <person name="Barry K."/>
            <person name="Bills G."/>
            <person name="Bluhm B."/>
            <person name="Cannon C."/>
            <person name="Castanera R."/>
            <person name="Culley D."/>
            <person name="Daum C."/>
            <person name="Ezra D."/>
            <person name="Gonzalez J."/>
            <person name="Henrissat B."/>
            <person name="Kuo A."/>
            <person name="Liang C."/>
            <person name="Lipzen A."/>
            <person name="Lutzoni F."/>
            <person name="Magnuson J."/>
            <person name="Mondo S."/>
            <person name="Nolan M."/>
            <person name="Ohm R."/>
            <person name="Pangilinan J."/>
            <person name="Park H.-J."/>
            <person name="Ramirez L."/>
            <person name="Alfaro M."/>
            <person name="Sun H."/>
            <person name="Tritt A."/>
            <person name="Yoshinaga Y."/>
            <person name="Zwiers L.-H."/>
            <person name="Turgeon B."/>
            <person name="Goodwin S."/>
            <person name="Spatafora J."/>
            <person name="Crous P."/>
            <person name="Grigoriev I."/>
        </authorList>
    </citation>
    <scope>NUCLEOTIDE SEQUENCE</scope>
    <source>
        <strain evidence="3">CBS 116435</strain>
    </source>
</reference>
<evidence type="ECO:0000259" key="2">
    <source>
        <dbReference type="PROSITE" id="PS50966"/>
    </source>
</evidence>
<evidence type="ECO:0000313" key="4">
    <source>
        <dbReference type="Proteomes" id="UP000799441"/>
    </source>
</evidence>
<keyword evidence="1" id="KW-0863">Zinc-finger</keyword>
<keyword evidence="1" id="KW-0862">Zinc</keyword>
<dbReference type="InterPro" id="IPR007527">
    <property type="entry name" value="Znf_SWIM"/>
</dbReference>
<dbReference type="GO" id="GO:0008270">
    <property type="term" value="F:zinc ion binding"/>
    <property type="evidence" value="ECO:0007669"/>
    <property type="project" value="UniProtKB-KW"/>
</dbReference>
<keyword evidence="1" id="KW-0479">Metal-binding</keyword>
<dbReference type="PROSITE" id="PS50966">
    <property type="entry name" value="ZF_SWIM"/>
    <property type="match status" value="1"/>
</dbReference>
<accession>A0A9P4UKI2</accession>
<dbReference type="OrthoDB" id="5413281at2759"/>
<evidence type="ECO:0000256" key="1">
    <source>
        <dbReference type="PROSITE-ProRule" id="PRU00325"/>
    </source>
</evidence>
<comment type="caution">
    <text evidence="3">The sequence shown here is derived from an EMBL/GenBank/DDBJ whole genome shotgun (WGS) entry which is preliminary data.</text>
</comment>
<gene>
    <name evidence="3" type="ORF">K431DRAFT_170612</name>
</gene>
<sequence length="254" mass="27888">MDDPDPLPSSKAVSAAVIHSIRDCTIGSAPDAALTASSNPLLHADVRTRHHFLTLHALFPQELLPALDVLDRNLVLRLVPKPAIEPERAIEASAEGAIGQPNASLNVSETSTMSGETLDKDSLRIFYVRSAQQRTHNRSSASKHKAAVLEMDRHYEVRLDAWTCSCPAFSFSAFPPHIEDTTVRTQHDDEQLSAHARNVHPFAFGGLAVTQHTPMCKHLLACLLASQVEAFKHFIDDKDVSLEEFTAWTAGWGD</sequence>
<name>A0A9P4UKI2_9PEZI</name>
<protein>
    <recommendedName>
        <fullName evidence="2">SWIM-type domain-containing protein</fullName>
    </recommendedName>
</protein>
<keyword evidence="4" id="KW-1185">Reference proteome</keyword>
<organism evidence="3 4">
    <name type="scientific">Polychaeton citri CBS 116435</name>
    <dbReference type="NCBI Taxonomy" id="1314669"/>
    <lineage>
        <taxon>Eukaryota</taxon>
        <taxon>Fungi</taxon>
        <taxon>Dikarya</taxon>
        <taxon>Ascomycota</taxon>
        <taxon>Pezizomycotina</taxon>
        <taxon>Dothideomycetes</taxon>
        <taxon>Dothideomycetidae</taxon>
        <taxon>Capnodiales</taxon>
        <taxon>Capnodiaceae</taxon>
        <taxon>Polychaeton</taxon>
    </lineage>
</organism>